<gene>
    <name evidence="2" type="ORF">HNO88_002754</name>
</gene>
<evidence type="ECO:0000313" key="3">
    <source>
        <dbReference type="Proteomes" id="UP000555448"/>
    </source>
</evidence>
<dbReference type="Proteomes" id="UP000555448">
    <property type="component" value="Unassembled WGS sequence"/>
</dbReference>
<evidence type="ECO:0000256" key="1">
    <source>
        <dbReference type="SAM" id="Phobius"/>
    </source>
</evidence>
<dbReference type="EMBL" id="JACHLR010000011">
    <property type="protein sequence ID" value="MBB4859425.1"/>
    <property type="molecule type" value="Genomic_DNA"/>
</dbReference>
<keyword evidence="3" id="KW-1185">Reference proteome</keyword>
<keyword evidence="1" id="KW-0812">Transmembrane</keyword>
<dbReference type="RefSeq" id="WP_246381745.1">
    <property type="nucleotide sequence ID" value="NZ_JACHLR010000011.1"/>
</dbReference>
<feature type="transmembrane region" description="Helical" evidence="1">
    <location>
        <begin position="130"/>
        <end position="154"/>
    </location>
</feature>
<proteinExistence type="predicted"/>
<feature type="transmembrane region" description="Helical" evidence="1">
    <location>
        <begin position="33"/>
        <end position="54"/>
    </location>
</feature>
<keyword evidence="1" id="KW-1133">Transmembrane helix</keyword>
<accession>A0A7W7KBA5</accession>
<name>A0A7W7KBA5_9SPHN</name>
<sequence>MGAVTVGTAELAAKASFAPAPADSDRFAHWPAYAARLALMFLAVLLVAAAIVPLNDPAGVRPNVTTRYDGKPVLGAEEYDQDIALYDAATAKVQAGQNYYDFIVQEHRLRDYPVRPGLSVRMPTLAYIEAGLNTLHLGVAASIALMLAAIWAWWRRFGEEPGVGRLRRVATAMAFVGASLMLNRHYYSLHELWAGMLLMLSFGLHRVRDGERPGRWMAAFLVAALALFIREHSLPFVLLMGAFAIWRREWREAFAWGALVLVFLAVLGLHLSLIAPQVLPSDPQGPSWWAFRGLSGWLGNVAGSSNLRLLPHWLAGPLVILTTLGWAGWRTPAGLFGFLIAIGYGVLFMVVGRWDNFYWGAMVAPMLTAGLAFAPRALGSLITSVRPR</sequence>
<feature type="transmembrane region" description="Helical" evidence="1">
    <location>
        <begin position="334"/>
        <end position="351"/>
    </location>
</feature>
<comment type="caution">
    <text evidence="2">The sequence shown here is derived from an EMBL/GenBank/DDBJ whole genome shotgun (WGS) entry which is preliminary data.</text>
</comment>
<organism evidence="2 3">
    <name type="scientific">Novosphingobium chloroacetimidivorans</name>
    <dbReference type="NCBI Taxonomy" id="1428314"/>
    <lineage>
        <taxon>Bacteria</taxon>
        <taxon>Pseudomonadati</taxon>
        <taxon>Pseudomonadota</taxon>
        <taxon>Alphaproteobacteria</taxon>
        <taxon>Sphingomonadales</taxon>
        <taxon>Sphingomonadaceae</taxon>
        <taxon>Novosphingobium</taxon>
    </lineage>
</organism>
<evidence type="ECO:0000313" key="2">
    <source>
        <dbReference type="EMBL" id="MBB4859425.1"/>
    </source>
</evidence>
<keyword evidence="1" id="KW-0472">Membrane</keyword>
<feature type="transmembrane region" description="Helical" evidence="1">
    <location>
        <begin position="219"/>
        <end position="246"/>
    </location>
</feature>
<feature type="transmembrane region" description="Helical" evidence="1">
    <location>
        <begin position="253"/>
        <end position="275"/>
    </location>
</feature>
<feature type="transmembrane region" description="Helical" evidence="1">
    <location>
        <begin position="310"/>
        <end position="327"/>
    </location>
</feature>
<feature type="transmembrane region" description="Helical" evidence="1">
    <location>
        <begin position="357"/>
        <end position="378"/>
    </location>
</feature>
<reference evidence="2 3" key="1">
    <citation type="submission" date="2020-08" db="EMBL/GenBank/DDBJ databases">
        <title>Functional genomics of gut bacteria from endangered species of beetles.</title>
        <authorList>
            <person name="Carlos-Shanley C."/>
        </authorList>
    </citation>
    <scope>NUCLEOTIDE SEQUENCE [LARGE SCALE GENOMIC DNA]</scope>
    <source>
        <strain evidence="2 3">S00245</strain>
    </source>
</reference>
<evidence type="ECO:0008006" key="4">
    <source>
        <dbReference type="Google" id="ProtNLM"/>
    </source>
</evidence>
<protein>
    <recommendedName>
        <fullName evidence="4">DUF2142 domain-containing protein</fullName>
    </recommendedName>
</protein>
<dbReference type="AlphaFoldDB" id="A0A7W7KBA5"/>